<sequence>MEICQYSASLCAVPSPLRAANHFFVRDQLWINPYSSIECPSPRTGTSSCFFTLPVTNHQPGLCVIMIHLSIFSI</sequence>
<organism evidence="1 2">
    <name type="scientific">Steinernema glaseri</name>
    <dbReference type="NCBI Taxonomy" id="37863"/>
    <lineage>
        <taxon>Eukaryota</taxon>
        <taxon>Metazoa</taxon>
        <taxon>Ecdysozoa</taxon>
        <taxon>Nematoda</taxon>
        <taxon>Chromadorea</taxon>
        <taxon>Rhabditida</taxon>
        <taxon>Tylenchina</taxon>
        <taxon>Panagrolaimomorpha</taxon>
        <taxon>Strongyloidoidea</taxon>
        <taxon>Steinernematidae</taxon>
        <taxon>Steinernema</taxon>
    </lineage>
</organism>
<evidence type="ECO:0000313" key="2">
    <source>
        <dbReference type="WBParaSite" id="L893_g2177.t1"/>
    </source>
</evidence>
<name>A0A1I7Z1X0_9BILA</name>
<dbReference type="WBParaSite" id="L893_g2177.t1">
    <property type="protein sequence ID" value="L893_g2177.t1"/>
    <property type="gene ID" value="L893_g2177"/>
</dbReference>
<accession>A0A1I7Z1X0</accession>
<dbReference type="AlphaFoldDB" id="A0A1I7Z1X0"/>
<proteinExistence type="predicted"/>
<protein>
    <submittedName>
        <fullName evidence="2">Neur_chan_LBD domain-containing protein</fullName>
    </submittedName>
</protein>
<dbReference type="Proteomes" id="UP000095287">
    <property type="component" value="Unplaced"/>
</dbReference>
<reference evidence="2" key="1">
    <citation type="submission" date="2016-11" db="UniProtKB">
        <authorList>
            <consortium name="WormBaseParasite"/>
        </authorList>
    </citation>
    <scope>IDENTIFICATION</scope>
</reference>
<evidence type="ECO:0000313" key="1">
    <source>
        <dbReference type="Proteomes" id="UP000095287"/>
    </source>
</evidence>
<keyword evidence="1" id="KW-1185">Reference proteome</keyword>